<dbReference type="AlphaFoldDB" id="A0A7M3MII6"/>
<dbReference type="OrthoDB" id="9805566at2"/>
<name>A0A7M3MII6_9BACT</name>
<keyword evidence="5" id="KW-0732">Signal</keyword>
<proteinExistence type="predicted"/>
<keyword evidence="3" id="KW-0998">Cell outer membrane</keyword>
<keyword evidence="2 4" id="KW-0472">Membrane</keyword>
<dbReference type="PANTHER" id="PTHR30329">
    <property type="entry name" value="STATOR ELEMENT OF FLAGELLAR MOTOR COMPLEX"/>
    <property type="match status" value="1"/>
</dbReference>
<dbReference type="InterPro" id="IPR006665">
    <property type="entry name" value="OmpA-like"/>
</dbReference>
<evidence type="ECO:0000313" key="7">
    <source>
        <dbReference type="EMBL" id="TVM19504.1"/>
    </source>
</evidence>
<dbReference type="Proteomes" id="UP000448292">
    <property type="component" value="Unassembled WGS sequence"/>
</dbReference>
<evidence type="ECO:0000256" key="3">
    <source>
        <dbReference type="ARBA" id="ARBA00023237"/>
    </source>
</evidence>
<evidence type="ECO:0000256" key="4">
    <source>
        <dbReference type="PROSITE-ProRule" id="PRU00473"/>
    </source>
</evidence>
<evidence type="ECO:0000313" key="8">
    <source>
        <dbReference type="Proteomes" id="UP000448292"/>
    </source>
</evidence>
<dbReference type="InterPro" id="IPR006664">
    <property type="entry name" value="OMP_bac"/>
</dbReference>
<dbReference type="PROSITE" id="PS51123">
    <property type="entry name" value="OMPA_2"/>
    <property type="match status" value="1"/>
</dbReference>
<dbReference type="InterPro" id="IPR036737">
    <property type="entry name" value="OmpA-like_sf"/>
</dbReference>
<dbReference type="PROSITE" id="PS51257">
    <property type="entry name" value="PROKAR_LIPOPROTEIN"/>
    <property type="match status" value="1"/>
</dbReference>
<dbReference type="Gene3D" id="3.30.1330.60">
    <property type="entry name" value="OmpA-like domain"/>
    <property type="match status" value="1"/>
</dbReference>
<dbReference type="PRINTS" id="PR01021">
    <property type="entry name" value="OMPADOMAIN"/>
</dbReference>
<protein>
    <submittedName>
        <fullName evidence="7">OmpA family protein</fullName>
    </submittedName>
</protein>
<evidence type="ECO:0000256" key="2">
    <source>
        <dbReference type="ARBA" id="ARBA00023136"/>
    </source>
</evidence>
<keyword evidence="8" id="KW-1185">Reference proteome</keyword>
<comment type="subcellular location">
    <subcellularLocation>
        <location evidence="1">Cell outer membrane</location>
    </subcellularLocation>
</comment>
<reference evidence="7 8" key="1">
    <citation type="submission" date="2018-06" db="EMBL/GenBank/DDBJ databases">
        <title>Complete genome of Desulfovibrio indonesiensis P37SLT.</title>
        <authorList>
            <person name="Crispim J.S."/>
            <person name="Vidigal P.M.P."/>
            <person name="Silva L.C.F."/>
            <person name="Laguardia C.N."/>
            <person name="Araujo L.C."/>
            <person name="Dias R.S."/>
            <person name="Sousa M.P."/>
            <person name="Paula S.O."/>
            <person name="Silva C."/>
        </authorList>
    </citation>
    <scope>NUCLEOTIDE SEQUENCE [LARGE SCALE GENOMIC DNA]</scope>
    <source>
        <strain evidence="7 8">P37SLT</strain>
    </source>
</reference>
<comment type="caution">
    <text evidence="7">The sequence shown here is derived from an EMBL/GenBank/DDBJ whole genome shotgun (WGS) entry which is preliminary data.</text>
</comment>
<feature type="signal peptide" evidence="5">
    <location>
        <begin position="1"/>
        <end position="20"/>
    </location>
</feature>
<dbReference type="EMBL" id="QMIE01000002">
    <property type="protein sequence ID" value="TVM19504.1"/>
    <property type="molecule type" value="Genomic_DNA"/>
</dbReference>
<sequence>MRFAFFLSIVLLLASGCAPKTTVVLLPDEAGKVGAVEVATDRTSQLLDTPNAYTEVWLLDTPSKVRLMSAHDIDRDFSTALRAEPLPPKSFNLYFHSETTTLDRPSASRFPDIAETIRTTPHVEINVIGHTDTAGDASYNWDLSRRRAERIRDKLLEHGVDSGIIFTSFHGQYDPLIPTPDETHEPRNRRVEIFLR</sequence>
<gene>
    <name evidence="7" type="ORF">DPQ33_03865</name>
</gene>
<feature type="chain" id="PRO_5029870919" evidence="5">
    <location>
        <begin position="21"/>
        <end position="196"/>
    </location>
</feature>
<dbReference type="InterPro" id="IPR050330">
    <property type="entry name" value="Bact_OuterMem_StrucFunc"/>
</dbReference>
<evidence type="ECO:0000259" key="6">
    <source>
        <dbReference type="PROSITE" id="PS51123"/>
    </source>
</evidence>
<feature type="domain" description="OmpA-like" evidence="6">
    <location>
        <begin position="82"/>
        <end position="196"/>
    </location>
</feature>
<dbReference type="GO" id="GO:0009279">
    <property type="term" value="C:cell outer membrane"/>
    <property type="evidence" value="ECO:0007669"/>
    <property type="project" value="UniProtKB-SubCell"/>
</dbReference>
<dbReference type="CDD" id="cd07185">
    <property type="entry name" value="OmpA_C-like"/>
    <property type="match status" value="1"/>
</dbReference>
<organism evidence="7 8">
    <name type="scientific">Oceanidesulfovibrio indonesiensis</name>
    <dbReference type="NCBI Taxonomy" id="54767"/>
    <lineage>
        <taxon>Bacteria</taxon>
        <taxon>Pseudomonadati</taxon>
        <taxon>Thermodesulfobacteriota</taxon>
        <taxon>Desulfovibrionia</taxon>
        <taxon>Desulfovibrionales</taxon>
        <taxon>Desulfovibrionaceae</taxon>
        <taxon>Oceanidesulfovibrio</taxon>
    </lineage>
</organism>
<evidence type="ECO:0000256" key="1">
    <source>
        <dbReference type="ARBA" id="ARBA00004442"/>
    </source>
</evidence>
<accession>A0A7M3MII6</accession>
<evidence type="ECO:0000256" key="5">
    <source>
        <dbReference type="SAM" id="SignalP"/>
    </source>
</evidence>
<dbReference type="PANTHER" id="PTHR30329:SF21">
    <property type="entry name" value="LIPOPROTEIN YIAD-RELATED"/>
    <property type="match status" value="1"/>
</dbReference>
<dbReference type="RefSeq" id="WP_144301863.1">
    <property type="nucleotide sequence ID" value="NZ_QMIE01000002.1"/>
</dbReference>
<dbReference type="Pfam" id="PF00691">
    <property type="entry name" value="OmpA"/>
    <property type="match status" value="1"/>
</dbReference>
<dbReference type="SUPFAM" id="SSF103088">
    <property type="entry name" value="OmpA-like"/>
    <property type="match status" value="1"/>
</dbReference>